<dbReference type="InterPro" id="IPR035398">
    <property type="entry name" value="Bac_rhamnosid_C"/>
</dbReference>
<dbReference type="InterPro" id="IPR008928">
    <property type="entry name" value="6-hairpin_glycosidase_sf"/>
</dbReference>
<name>A0A7T1TC23_9ACTN</name>
<dbReference type="Pfam" id="PF25788">
    <property type="entry name" value="Ig_Rha78A_N"/>
    <property type="match status" value="1"/>
</dbReference>
<feature type="domain" description="Alpha-L-rhamnosidase C-terminal" evidence="8">
    <location>
        <begin position="771"/>
        <end position="841"/>
    </location>
</feature>
<dbReference type="Gene3D" id="2.60.120.260">
    <property type="entry name" value="Galactose-binding domain-like"/>
    <property type="match status" value="2"/>
</dbReference>
<dbReference type="Pfam" id="PF17390">
    <property type="entry name" value="Bac_rhamnosid_C"/>
    <property type="match status" value="1"/>
</dbReference>
<dbReference type="SUPFAM" id="SSF48208">
    <property type="entry name" value="Six-hairpin glycosidases"/>
    <property type="match status" value="1"/>
</dbReference>
<organism evidence="9 10">
    <name type="scientific">Streptomyces bathyalis</name>
    <dbReference type="NCBI Taxonomy" id="2710756"/>
    <lineage>
        <taxon>Bacteria</taxon>
        <taxon>Bacillati</taxon>
        <taxon>Actinomycetota</taxon>
        <taxon>Actinomycetes</taxon>
        <taxon>Kitasatosporales</taxon>
        <taxon>Streptomycetaceae</taxon>
        <taxon>Streptomyces</taxon>
    </lineage>
</organism>
<reference evidence="10" key="1">
    <citation type="submission" date="2020-02" db="EMBL/GenBank/DDBJ databases">
        <title>Streptomyces sp. ASO4wet.</title>
        <authorList>
            <person name="Risdian C."/>
            <person name="Landwehr W."/>
            <person name="Schupp P."/>
            <person name="Wink J."/>
        </authorList>
    </citation>
    <scope>NUCLEOTIDE SEQUENCE [LARGE SCALE GENOMIC DNA]</scope>
    <source>
        <strain evidence="10">ASO4wet</strain>
    </source>
</reference>
<evidence type="ECO:0000256" key="3">
    <source>
        <dbReference type="ARBA" id="ARBA00022801"/>
    </source>
</evidence>
<feature type="domain" description="Alpha-L-rhamnosidase concanavalin-like" evidence="5">
    <location>
        <begin position="311"/>
        <end position="417"/>
    </location>
</feature>
<evidence type="ECO:0000259" key="8">
    <source>
        <dbReference type="Pfam" id="PF17390"/>
    </source>
</evidence>
<feature type="domain" description="Alpha-L-rhamnosidase six-hairpin glycosidase" evidence="7">
    <location>
        <begin position="423"/>
        <end position="768"/>
    </location>
</feature>
<dbReference type="GO" id="GO:0030596">
    <property type="term" value="F:alpha-L-rhamnosidase activity"/>
    <property type="evidence" value="ECO:0007669"/>
    <property type="project" value="UniProtKB-EC"/>
</dbReference>
<dbReference type="Pfam" id="PF08531">
    <property type="entry name" value="Bac_rhamnosid_N"/>
    <property type="match status" value="1"/>
</dbReference>
<protein>
    <recommendedName>
        <fullName evidence="2">alpha-L-rhamnosidase</fullName>
        <ecNumber evidence="2">3.2.1.40</ecNumber>
    </recommendedName>
</protein>
<keyword evidence="10" id="KW-1185">Reference proteome</keyword>
<accession>A0A7T1TC23</accession>
<dbReference type="InterPro" id="IPR012341">
    <property type="entry name" value="6hp_glycosidase-like_sf"/>
</dbReference>
<comment type="catalytic activity">
    <reaction evidence="1">
        <text>Hydrolysis of terminal non-reducing alpha-L-rhamnose residues in alpha-L-rhamnosides.</text>
        <dbReference type="EC" id="3.2.1.40"/>
    </reaction>
</comment>
<dbReference type="GO" id="GO:0005975">
    <property type="term" value="P:carbohydrate metabolic process"/>
    <property type="evidence" value="ECO:0007669"/>
    <property type="project" value="InterPro"/>
</dbReference>
<evidence type="ECO:0000259" key="6">
    <source>
        <dbReference type="Pfam" id="PF08531"/>
    </source>
</evidence>
<dbReference type="InterPro" id="IPR016007">
    <property type="entry name" value="Alpha_rhamnosid"/>
</dbReference>
<dbReference type="RefSeq" id="WP_197353959.1">
    <property type="nucleotide sequence ID" value="NZ_CP048882.1"/>
</dbReference>
<dbReference type="InterPro" id="IPR008902">
    <property type="entry name" value="Rhamnosid_concanavalin"/>
</dbReference>
<dbReference type="Gene3D" id="1.50.10.10">
    <property type="match status" value="1"/>
</dbReference>
<dbReference type="Gene3D" id="2.60.40.10">
    <property type="entry name" value="Immunoglobulins"/>
    <property type="match status" value="1"/>
</dbReference>
<dbReference type="Pfam" id="PF05592">
    <property type="entry name" value="Bac_rhamnosid"/>
    <property type="match status" value="1"/>
</dbReference>
<gene>
    <name evidence="9" type="ORF">G4Z16_31490</name>
</gene>
<dbReference type="Pfam" id="PF17389">
    <property type="entry name" value="Bac_rhamnosid6H"/>
    <property type="match status" value="1"/>
</dbReference>
<evidence type="ECO:0000256" key="2">
    <source>
        <dbReference type="ARBA" id="ARBA00012652"/>
    </source>
</evidence>
<evidence type="ECO:0000259" key="5">
    <source>
        <dbReference type="Pfam" id="PF05592"/>
    </source>
</evidence>
<evidence type="ECO:0000256" key="1">
    <source>
        <dbReference type="ARBA" id="ARBA00001445"/>
    </source>
</evidence>
<evidence type="ECO:0000256" key="4">
    <source>
        <dbReference type="SAM" id="MobiDB-lite"/>
    </source>
</evidence>
<keyword evidence="3 9" id="KW-0378">Hydrolase</keyword>
<proteinExistence type="predicted"/>
<dbReference type="InterPro" id="IPR013737">
    <property type="entry name" value="Bac_rhamnosid_N"/>
</dbReference>
<dbReference type="PIRSF" id="PIRSF010631">
    <property type="entry name" value="A-rhamnsds"/>
    <property type="match status" value="1"/>
</dbReference>
<dbReference type="Gene3D" id="2.60.420.10">
    <property type="entry name" value="Maltose phosphorylase, domain 3"/>
    <property type="match status" value="1"/>
</dbReference>
<dbReference type="KEGG" id="sbat:G4Z16_31490"/>
<dbReference type="EMBL" id="CP048882">
    <property type="protein sequence ID" value="QPP10203.1"/>
    <property type="molecule type" value="Genomic_DNA"/>
</dbReference>
<dbReference type="Proteomes" id="UP000595046">
    <property type="component" value="Chromosome"/>
</dbReference>
<feature type="domain" description="Bacterial alpha-L-rhamnosidase N-terminal" evidence="6">
    <location>
        <begin position="139"/>
        <end position="300"/>
    </location>
</feature>
<dbReference type="PANTHER" id="PTHR33307:SF6">
    <property type="entry name" value="ALPHA-RHAMNOSIDASE (EUROFUNG)-RELATED"/>
    <property type="match status" value="1"/>
</dbReference>
<dbReference type="EC" id="3.2.1.40" evidence="2"/>
<evidence type="ECO:0000259" key="7">
    <source>
        <dbReference type="Pfam" id="PF17389"/>
    </source>
</evidence>
<feature type="region of interest" description="Disordered" evidence="4">
    <location>
        <begin position="1"/>
        <end position="22"/>
    </location>
</feature>
<sequence length="935" mass="100875">MAHTNVSPVRFEHRDSSPLGIGTATPRLSWQVTTDDPDWHQTSYELDCDGTVVRVDTAEQLLVPWPFTPLTSRARATVRVRVASGESWTHWSEPATVEAGLLAPEEWDARFISPAILGRIGDPAPILSRTVTLRSGVGIASARLYATAHGVYTATLNGVRVGDEILAPGWTSYGNRLRYATHDVTELLRAGHNELSVLLGNGWYRGRLGWSEPPRALYGDRLALLAQLEVTYTDGSTQTVVTDEQWSAHNSSVLADDIYDGQRTDLRPATTAGAADTVEVVEADLGRLVAPEGPPVRATEVVPAVKVWASPSGRTLIDFGQNLVGWVRLTARPPHDATEVTIRHAEVLDEHGELGVRPLRTAEATDTYLLPTADAAGGNNKQHEALVLEPSLTFHGFRYAEVTGLNGLAPADAEAVVIGTDLRRTGWFSCSDPDVNQFHQNVVWGMRGNFLDVPTDCPQRDERLGWTGDIQVFSPTAAFLFDTAGFLSSWLADLDADQHPDGAVPFVIPDVLREEHPTAAAWGDAATVVPSVLHERYADPEVLRGQFDSMRAWTDVVASRTTDGVVVGGFQFGDWLDPDAPPDNPFAAKADPDVVATACLARSAGLTAEAARITGRDGDAERYAALADRTRDAFIRHYVTSAGRVLSDAPTVYALAIAWDLLPTPAQRAGAGERLADLVRSSAFRIATGFVGTPLITDALTTTGHPDLAYRLLLERGCPSWLYPVTMGATTVWERWDSMLPDGTINPGQMTSFNHYALGAVADWLHRTLAGLAPAAPGYRHITIRPVPYPAFTHAEARHVTPYGEASAAWRREGDQLTVEAVVPPGSTATVHLPGADPTKGPVEVRHGRHSWTVPVPAAPAAELTTVRDLIDAPKLWKDAVNLLIDHGLGRDASDIARRAGRYLNVPPLDLPLHLAGKSGDSSAAAARRALADLL</sequence>
<dbReference type="InterPro" id="IPR013783">
    <property type="entry name" value="Ig-like_fold"/>
</dbReference>
<dbReference type="AlphaFoldDB" id="A0A7T1TC23"/>
<evidence type="ECO:0000313" key="10">
    <source>
        <dbReference type="Proteomes" id="UP000595046"/>
    </source>
</evidence>
<dbReference type="PANTHER" id="PTHR33307">
    <property type="entry name" value="ALPHA-RHAMNOSIDASE (EUROFUNG)"/>
    <property type="match status" value="1"/>
</dbReference>
<evidence type="ECO:0000313" key="9">
    <source>
        <dbReference type="EMBL" id="QPP10203.1"/>
    </source>
</evidence>
<dbReference type="InterPro" id="IPR035396">
    <property type="entry name" value="Bac_rhamnosid6H"/>
</dbReference>